<dbReference type="InterPro" id="IPR001917">
    <property type="entry name" value="Aminotrans_II_pyridoxalP_BS"/>
</dbReference>
<feature type="binding site" evidence="9">
    <location>
        <position position="176"/>
    </location>
    <ligand>
        <name>pyridoxal 5'-phosphate</name>
        <dbReference type="ChEBI" id="CHEBI:597326"/>
    </ligand>
</feature>
<dbReference type="OrthoDB" id="9807157at2"/>
<gene>
    <name evidence="9" type="primary">bioF</name>
    <name evidence="12" type="ORF">TQ33_0442</name>
</gene>
<sequence>MWNKLETRLKQRQAQDMMRHRLTLESGQDTEVSIAGEHFVNFSSNDYLGLASHPTLSEATQKAIHRYGLGSGASHLVVGHSEEHHRLEEELAEFLGVERALLFSSGFMANYGVLTSLFDRKDLLIQDKLNHASLIDGGRSSEAKMLRYAHNDMSALERQLKHQVDTKLIVTDGVFSMDGDLAPLPEMLELSEQYKAKLMVDDAHGFGVLGASGKGTLEHFELEQSRADIYMATFGKALGGYGAFVAGKSLLIESLVQFARSYIYTTAMPPAVAAANRAGLKLVQSEPERRQQLQNNIDYFKQLAADKNLPLMESDTAIQPILLGSNERAVAISQGLRSKGLLVVAIRPPTVPENSARLRVTLTANHKRQHIEQLIEAIAELQVKH</sequence>
<evidence type="ECO:0000313" key="13">
    <source>
        <dbReference type="Proteomes" id="UP000034071"/>
    </source>
</evidence>
<dbReference type="KEGG" id="kge:TQ33_0442"/>
<dbReference type="RefSeq" id="WP_046560620.1">
    <property type="nucleotide sequence ID" value="NZ_CP010975.1"/>
</dbReference>
<comment type="catalytic activity">
    <reaction evidence="8 9">
        <text>6-carboxyhexanoyl-[ACP] + L-alanine + H(+) = (8S)-8-amino-7-oxononanoate + holo-[ACP] + CO2</text>
        <dbReference type="Rhea" id="RHEA:42288"/>
        <dbReference type="Rhea" id="RHEA-COMP:9685"/>
        <dbReference type="Rhea" id="RHEA-COMP:9955"/>
        <dbReference type="ChEBI" id="CHEBI:15378"/>
        <dbReference type="ChEBI" id="CHEBI:16526"/>
        <dbReference type="ChEBI" id="CHEBI:57972"/>
        <dbReference type="ChEBI" id="CHEBI:64479"/>
        <dbReference type="ChEBI" id="CHEBI:78846"/>
        <dbReference type="ChEBI" id="CHEBI:149468"/>
        <dbReference type="EC" id="2.3.1.47"/>
    </reaction>
</comment>
<dbReference type="GO" id="GO:0030170">
    <property type="term" value="F:pyridoxal phosphate binding"/>
    <property type="evidence" value="ECO:0007669"/>
    <property type="project" value="UniProtKB-UniRule"/>
</dbReference>
<dbReference type="PANTHER" id="PTHR13693">
    <property type="entry name" value="CLASS II AMINOTRANSFERASE/8-AMINO-7-OXONONANOATE SYNTHASE"/>
    <property type="match status" value="1"/>
</dbReference>
<evidence type="ECO:0000256" key="5">
    <source>
        <dbReference type="ARBA" id="ARBA00022679"/>
    </source>
</evidence>
<dbReference type="InterPro" id="IPR022834">
    <property type="entry name" value="AONS_Proteobacteria"/>
</dbReference>
<evidence type="ECO:0000256" key="7">
    <source>
        <dbReference type="ARBA" id="ARBA00022898"/>
    </source>
</evidence>
<evidence type="ECO:0000256" key="8">
    <source>
        <dbReference type="ARBA" id="ARBA00047715"/>
    </source>
</evidence>
<dbReference type="NCBIfam" id="TIGR00858">
    <property type="entry name" value="bioF"/>
    <property type="match status" value="1"/>
</dbReference>
<dbReference type="UniPathway" id="UPA00078"/>
<dbReference type="Proteomes" id="UP000034071">
    <property type="component" value="Chromosome"/>
</dbReference>
<dbReference type="InterPro" id="IPR050087">
    <property type="entry name" value="AON_synthase_class-II"/>
</dbReference>
<evidence type="ECO:0000256" key="3">
    <source>
        <dbReference type="ARBA" id="ARBA00010008"/>
    </source>
</evidence>
<dbReference type="Gene3D" id="3.40.640.10">
    <property type="entry name" value="Type I PLP-dependent aspartate aminotransferase-like (Major domain)"/>
    <property type="match status" value="1"/>
</dbReference>
<evidence type="ECO:0000256" key="4">
    <source>
        <dbReference type="ARBA" id="ARBA00011738"/>
    </source>
</evidence>
<comment type="cofactor">
    <cofactor evidence="1 9 10">
        <name>pyridoxal 5'-phosphate</name>
        <dbReference type="ChEBI" id="CHEBI:597326"/>
    </cofactor>
</comment>
<dbReference type="STRING" id="914150.TQ33_0442"/>
<dbReference type="Gene3D" id="3.90.1150.10">
    <property type="entry name" value="Aspartate Aminotransferase, domain 1"/>
    <property type="match status" value="1"/>
</dbReference>
<keyword evidence="5 9" id="KW-0808">Transferase</keyword>
<accession>A0A0F6RBC2</accession>
<evidence type="ECO:0000313" key="12">
    <source>
        <dbReference type="EMBL" id="AKE51428.1"/>
    </source>
</evidence>
<dbReference type="EMBL" id="CP010975">
    <property type="protein sequence ID" value="AKE51428.1"/>
    <property type="molecule type" value="Genomic_DNA"/>
</dbReference>
<feature type="binding site" evidence="9">
    <location>
        <position position="233"/>
    </location>
    <ligand>
        <name>pyridoxal 5'-phosphate</name>
        <dbReference type="ChEBI" id="CHEBI:597326"/>
    </ligand>
</feature>
<comment type="subunit">
    <text evidence="4 9">Homodimer.</text>
</comment>
<dbReference type="CDD" id="cd06454">
    <property type="entry name" value="KBL_like"/>
    <property type="match status" value="1"/>
</dbReference>
<dbReference type="PATRIC" id="fig|914150.5.peg.449"/>
<evidence type="ECO:0000259" key="11">
    <source>
        <dbReference type="Pfam" id="PF00155"/>
    </source>
</evidence>
<feature type="modified residue" description="N6-(pyridoxal phosphate)lysine" evidence="9 10">
    <location>
        <position position="236"/>
    </location>
</feature>
<feature type="binding site" evidence="9">
    <location>
        <position position="204"/>
    </location>
    <ligand>
        <name>pyridoxal 5'-phosphate</name>
        <dbReference type="ChEBI" id="CHEBI:597326"/>
    </ligand>
</feature>
<dbReference type="InterPro" id="IPR004839">
    <property type="entry name" value="Aminotransferase_I/II_large"/>
</dbReference>
<dbReference type="PANTHER" id="PTHR13693:SF100">
    <property type="entry name" value="8-AMINO-7-OXONONANOATE SYNTHASE"/>
    <property type="match status" value="1"/>
</dbReference>
<proteinExistence type="inferred from homology"/>
<evidence type="ECO:0000256" key="1">
    <source>
        <dbReference type="ARBA" id="ARBA00001933"/>
    </source>
</evidence>
<comment type="pathway">
    <text evidence="2 9">Cofactor biosynthesis; biotin biosynthesis.</text>
</comment>
<feature type="binding site" evidence="9">
    <location>
        <position position="19"/>
    </location>
    <ligand>
        <name>substrate</name>
    </ligand>
</feature>
<name>A0A0F6RBC2_9GAMM</name>
<dbReference type="InterPro" id="IPR015421">
    <property type="entry name" value="PyrdxlP-dep_Trfase_major"/>
</dbReference>
<comment type="function">
    <text evidence="9">Catalyzes the decarboxylative condensation of pimeloyl-[acyl-carrier protein] and L-alanine to produce 8-amino-7-oxononanoate (AON), [acyl-carrier protein], and carbon dioxide.</text>
</comment>
<evidence type="ECO:0000256" key="10">
    <source>
        <dbReference type="PIRSR" id="PIRSR604723-51"/>
    </source>
</evidence>
<dbReference type="HAMAP" id="MF_01693">
    <property type="entry name" value="BioF_aminotrans_2"/>
    <property type="match status" value="1"/>
</dbReference>
<organism evidence="12 13">
    <name type="scientific">Kangiella geojedonensis</name>
    <dbReference type="NCBI Taxonomy" id="914150"/>
    <lineage>
        <taxon>Bacteria</taxon>
        <taxon>Pseudomonadati</taxon>
        <taxon>Pseudomonadota</taxon>
        <taxon>Gammaproteobacteria</taxon>
        <taxon>Kangiellales</taxon>
        <taxon>Kangiellaceae</taxon>
        <taxon>Kangiella</taxon>
    </lineage>
</organism>
<dbReference type="SUPFAM" id="SSF53383">
    <property type="entry name" value="PLP-dependent transferases"/>
    <property type="match status" value="1"/>
</dbReference>
<feature type="domain" description="Aminotransferase class I/classII large" evidence="11">
    <location>
        <begin position="38"/>
        <end position="378"/>
    </location>
</feature>
<dbReference type="GO" id="GO:0008710">
    <property type="term" value="F:8-amino-7-oxononanoate synthase activity"/>
    <property type="evidence" value="ECO:0007669"/>
    <property type="project" value="UniProtKB-UniRule"/>
</dbReference>
<keyword evidence="6 9" id="KW-0093">Biotin biosynthesis</keyword>
<dbReference type="InterPro" id="IPR015424">
    <property type="entry name" value="PyrdxlP-dep_Trfase"/>
</dbReference>
<dbReference type="Pfam" id="PF00155">
    <property type="entry name" value="Aminotran_1_2"/>
    <property type="match status" value="1"/>
</dbReference>
<evidence type="ECO:0000256" key="2">
    <source>
        <dbReference type="ARBA" id="ARBA00004746"/>
    </source>
</evidence>
<evidence type="ECO:0000256" key="6">
    <source>
        <dbReference type="ARBA" id="ARBA00022756"/>
    </source>
</evidence>
<feature type="binding site" evidence="9">
    <location>
        <begin position="106"/>
        <end position="107"/>
    </location>
    <ligand>
        <name>pyridoxal 5'-phosphate</name>
        <dbReference type="ChEBI" id="CHEBI:597326"/>
    </ligand>
</feature>
<dbReference type="HOGENOM" id="CLU_015846_11_2_6"/>
<feature type="binding site" evidence="9">
    <location>
        <position position="131"/>
    </location>
    <ligand>
        <name>substrate</name>
    </ligand>
</feature>
<dbReference type="InterPro" id="IPR004723">
    <property type="entry name" value="AONS_Archaea/Proteobacteria"/>
</dbReference>
<comment type="similarity">
    <text evidence="3 9">Belongs to the class-II pyridoxal-phosphate-dependent aminotransferase family. BioF subfamily.</text>
</comment>
<keyword evidence="7 9" id="KW-0663">Pyridoxal phosphate</keyword>
<protein>
    <recommendedName>
        <fullName evidence="9">8-amino-7-oxononanoate synthase</fullName>
        <shortName evidence="9">AONS</shortName>
        <ecNumber evidence="9">2.3.1.47</ecNumber>
    </recommendedName>
    <alternativeName>
        <fullName evidence="9">7-keto-8-amino-pelargonic acid synthase</fullName>
        <shortName evidence="9">7-KAP synthase</shortName>
        <shortName evidence="9">KAPA synthase</shortName>
    </alternativeName>
    <alternativeName>
        <fullName evidence="9">8-amino-7-ketopelargonate synthase</fullName>
    </alternativeName>
</protein>
<keyword evidence="13" id="KW-1185">Reference proteome</keyword>
<dbReference type="InterPro" id="IPR015422">
    <property type="entry name" value="PyrdxlP-dep_Trfase_small"/>
</dbReference>
<feature type="binding site" evidence="9">
    <location>
        <position position="350"/>
    </location>
    <ligand>
        <name>substrate</name>
    </ligand>
</feature>
<dbReference type="EC" id="2.3.1.47" evidence="9"/>
<reference evidence="12 13" key="1">
    <citation type="submission" date="2015-02" db="EMBL/GenBank/DDBJ databases">
        <title>Complete genome sequence of Kangiella geojedonensis strain YCS-5T.</title>
        <authorList>
            <person name="Kim K.M."/>
        </authorList>
    </citation>
    <scope>NUCLEOTIDE SEQUENCE [LARGE SCALE GENOMIC DNA]</scope>
    <source>
        <strain evidence="12 13">YCS-5</strain>
    </source>
</reference>
<dbReference type="PROSITE" id="PS00599">
    <property type="entry name" value="AA_TRANSFER_CLASS_2"/>
    <property type="match status" value="1"/>
</dbReference>
<dbReference type="AlphaFoldDB" id="A0A0F6RBC2"/>
<evidence type="ECO:0000256" key="9">
    <source>
        <dbReference type="HAMAP-Rule" id="MF_01693"/>
    </source>
</evidence>
<dbReference type="GO" id="GO:0009102">
    <property type="term" value="P:biotin biosynthetic process"/>
    <property type="evidence" value="ECO:0007669"/>
    <property type="project" value="UniProtKB-UniRule"/>
</dbReference>